<protein>
    <submittedName>
        <fullName evidence="2">Uncharacterized protein</fullName>
    </submittedName>
</protein>
<feature type="transmembrane region" description="Helical" evidence="1">
    <location>
        <begin position="15"/>
        <end position="37"/>
    </location>
</feature>
<dbReference type="AlphaFoldDB" id="A0A0A9GB66"/>
<proteinExistence type="predicted"/>
<keyword evidence="1" id="KW-0812">Transmembrane</keyword>
<organism evidence="2">
    <name type="scientific">Arundo donax</name>
    <name type="common">Giant reed</name>
    <name type="synonym">Donax arundinaceus</name>
    <dbReference type="NCBI Taxonomy" id="35708"/>
    <lineage>
        <taxon>Eukaryota</taxon>
        <taxon>Viridiplantae</taxon>
        <taxon>Streptophyta</taxon>
        <taxon>Embryophyta</taxon>
        <taxon>Tracheophyta</taxon>
        <taxon>Spermatophyta</taxon>
        <taxon>Magnoliopsida</taxon>
        <taxon>Liliopsida</taxon>
        <taxon>Poales</taxon>
        <taxon>Poaceae</taxon>
        <taxon>PACMAD clade</taxon>
        <taxon>Arundinoideae</taxon>
        <taxon>Arundineae</taxon>
        <taxon>Arundo</taxon>
    </lineage>
</organism>
<accession>A0A0A9GB66</accession>
<sequence>MLTLEPWFPAKFKVLILPCALFHALIIVTELVATYMLSGLQDLGYRWTL</sequence>
<reference evidence="2" key="2">
    <citation type="journal article" date="2015" name="Data Brief">
        <title>Shoot transcriptome of the giant reed, Arundo donax.</title>
        <authorList>
            <person name="Barrero R.A."/>
            <person name="Guerrero F.D."/>
            <person name="Moolhuijzen P."/>
            <person name="Goolsby J.A."/>
            <person name="Tidwell J."/>
            <person name="Bellgard S.E."/>
            <person name="Bellgard M.I."/>
        </authorList>
    </citation>
    <scope>NUCLEOTIDE SEQUENCE</scope>
    <source>
        <tissue evidence="2">Shoot tissue taken approximately 20 cm above the soil surface</tissue>
    </source>
</reference>
<keyword evidence="1" id="KW-0472">Membrane</keyword>
<evidence type="ECO:0000313" key="2">
    <source>
        <dbReference type="EMBL" id="JAE22330.1"/>
    </source>
</evidence>
<keyword evidence="1" id="KW-1133">Transmembrane helix</keyword>
<name>A0A0A9GB66_ARUDO</name>
<evidence type="ECO:0000256" key="1">
    <source>
        <dbReference type="SAM" id="Phobius"/>
    </source>
</evidence>
<reference evidence="2" key="1">
    <citation type="submission" date="2014-09" db="EMBL/GenBank/DDBJ databases">
        <authorList>
            <person name="Magalhaes I.L.F."/>
            <person name="Oliveira U."/>
            <person name="Santos F.R."/>
            <person name="Vidigal T.H.D.A."/>
            <person name="Brescovit A.D."/>
            <person name="Santos A.J."/>
        </authorList>
    </citation>
    <scope>NUCLEOTIDE SEQUENCE</scope>
    <source>
        <tissue evidence="2">Shoot tissue taken approximately 20 cm above the soil surface</tissue>
    </source>
</reference>
<dbReference type="EMBL" id="GBRH01175566">
    <property type="protein sequence ID" value="JAE22330.1"/>
    <property type="molecule type" value="Transcribed_RNA"/>
</dbReference>